<name>A0A9P5N2R8_9AGAM</name>
<gene>
    <name evidence="2" type="ORF">DFH94DRAFT_716289</name>
</gene>
<dbReference type="EMBL" id="WHVB01000003">
    <property type="protein sequence ID" value="KAF8484821.1"/>
    <property type="molecule type" value="Genomic_DNA"/>
</dbReference>
<feature type="compositionally biased region" description="Polar residues" evidence="1">
    <location>
        <begin position="217"/>
        <end position="226"/>
    </location>
</feature>
<evidence type="ECO:0000313" key="3">
    <source>
        <dbReference type="Proteomes" id="UP000759537"/>
    </source>
</evidence>
<organism evidence="2 3">
    <name type="scientific">Russula ochroleuca</name>
    <dbReference type="NCBI Taxonomy" id="152965"/>
    <lineage>
        <taxon>Eukaryota</taxon>
        <taxon>Fungi</taxon>
        <taxon>Dikarya</taxon>
        <taxon>Basidiomycota</taxon>
        <taxon>Agaricomycotina</taxon>
        <taxon>Agaricomycetes</taxon>
        <taxon>Russulales</taxon>
        <taxon>Russulaceae</taxon>
        <taxon>Russula</taxon>
    </lineage>
</organism>
<reference evidence="2" key="2">
    <citation type="journal article" date="2020" name="Nat. Commun.">
        <title>Large-scale genome sequencing of mycorrhizal fungi provides insights into the early evolution of symbiotic traits.</title>
        <authorList>
            <person name="Miyauchi S."/>
            <person name="Kiss E."/>
            <person name="Kuo A."/>
            <person name="Drula E."/>
            <person name="Kohler A."/>
            <person name="Sanchez-Garcia M."/>
            <person name="Morin E."/>
            <person name="Andreopoulos B."/>
            <person name="Barry K.W."/>
            <person name="Bonito G."/>
            <person name="Buee M."/>
            <person name="Carver A."/>
            <person name="Chen C."/>
            <person name="Cichocki N."/>
            <person name="Clum A."/>
            <person name="Culley D."/>
            <person name="Crous P.W."/>
            <person name="Fauchery L."/>
            <person name="Girlanda M."/>
            <person name="Hayes R.D."/>
            <person name="Keri Z."/>
            <person name="LaButti K."/>
            <person name="Lipzen A."/>
            <person name="Lombard V."/>
            <person name="Magnuson J."/>
            <person name="Maillard F."/>
            <person name="Murat C."/>
            <person name="Nolan M."/>
            <person name="Ohm R.A."/>
            <person name="Pangilinan J."/>
            <person name="Pereira M.F."/>
            <person name="Perotto S."/>
            <person name="Peter M."/>
            <person name="Pfister S."/>
            <person name="Riley R."/>
            <person name="Sitrit Y."/>
            <person name="Stielow J.B."/>
            <person name="Szollosi G."/>
            <person name="Zifcakova L."/>
            <person name="Stursova M."/>
            <person name="Spatafora J.W."/>
            <person name="Tedersoo L."/>
            <person name="Vaario L.M."/>
            <person name="Yamada A."/>
            <person name="Yan M."/>
            <person name="Wang P."/>
            <person name="Xu J."/>
            <person name="Bruns T."/>
            <person name="Baldrian P."/>
            <person name="Vilgalys R."/>
            <person name="Dunand C."/>
            <person name="Henrissat B."/>
            <person name="Grigoriev I.V."/>
            <person name="Hibbett D."/>
            <person name="Nagy L.G."/>
            <person name="Martin F.M."/>
        </authorList>
    </citation>
    <scope>NUCLEOTIDE SEQUENCE</scope>
    <source>
        <strain evidence="2">Prilba</strain>
    </source>
</reference>
<dbReference type="OrthoDB" id="5378975at2759"/>
<dbReference type="AlphaFoldDB" id="A0A9P5N2R8"/>
<protein>
    <submittedName>
        <fullName evidence="2">Uncharacterized protein</fullName>
    </submittedName>
</protein>
<dbReference type="PANTHER" id="PTHR38698:SF1">
    <property type="entry name" value="FUNGAL PROTEIN"/>
    <property type="match status" value="1"/>
</dbReference>
<dbReference type="Proteomes" id="UP000759537">
    <property type="component" value="Unassembled WGS sequence"/>
</dbReference>
<comment type="caution">
    <text evidence="2">The sequence shown here is derived from an EMBL/GenBank/DDBJ whole genome shotgun (WGS) entry which is preliminary data.</text>
</comment>
<feature type="region of interest" description="Disordered" evidence="1">
    <location>
        <begin position="205"/>
        <end position="259"/>
    </location>
</feature>
<dbReference type="InterPro" id="IPR031355">
    <property type="entry name" value="YBL010C/LAA2-like"/>
</dbReference>
<keyword evidence="3" id="KW-1185">Reference proteome</keyword>
<feature type="region of interest" description="Disordered" evidence="1">
    <location>
        <begin position="34"/>
        <end position="87"/>
    </location>
</feature>
<feature type="compositionally biased region" description="Acidic residues" evidence="1">
    <location>
        <begin position="44"/>
        <end position="59"/>
    </location>
</feature>
<dbReference type="PANTHER" id="PTHR38698">
    <property type="entry name" value="EXPRESSED PROTEIN"/>
    <property type="match status" value="1"/>
</dbReference>
<sequence length="352" mass="37909">MDEDFGTSIWATATTATSSSVPLSSPVYPTFTQPSFDLDGFGEQQDDSGLGDDDDDFGDFGEFGQAEGTTEEIGNSGHFSEPAVSAAGSSSWDWEPLQVDPHPSRQTLEAQIEEILGPLWNTDDTSQVLTDEDVREVGGLAQILVTPDSRAFYQSLFQKSPPSVLPPNWTRSRIRRQYLITLGVPVNLDEVLPYASNKPLPALHITPRPLSAPPVSRNGSQPTNGHTPLHSRAGTPVQAAGTPTTGNSRRGAAAQLGLGPKPQLDEQRIGELLALTPDQLSLLPLASLETYLSELQTQTQNTSTLLTYLLQTRDALQQDSETYNKLIGELVGEAQKMKTVGGRLSRRGSGIA</sequence>
<dbReference type="Pfam" id="PF17104">
    <property type="entry name" value="YBL010C_LAA2"/>
    <property type="match status" value="1"/>
</dbReference>
<accession>A0A9P5N2R8</accession>
<reference evidence="2" key="1">
    <citation type="submission" date="2019-10" db="EMBL/GenBank/DDBJ databases">
        <authorList>
            <consortium name="DOE Joint Genome Institute"/>
            <person name="Kuo A."/>
            <person name="Miyauchi S."/>
            <person name="Kiss E."/>
            <person name="Drula E."/>
            <person name="Kohler A."/>
            <person name="Sanchez-Garcia M."/>
            <person name="Andreopoulos B."/>
            <person name="Barry K.W."/>
            <person name="Bonito G."/>
            <person name="Buee M."/>
            <person name="Carver A."/>
            <person name="Chen C."/>
            <person name="Cichocki N."/>
            <person name="Clum A."/>
            <person name="Culley D."/>
            <person name="Crous P.W."/>
            <person name="Fauchery L."/>
            <person name="Girlanda M."/>
            <person name="Hayes R."/>
            <person name="Keri Z."/>
            <person name="LaButti K."/>
            <person name="Lipzen A."/>
            <person name="Lombard V."/>
            <person name="Magnuson J."/>
            <person name="Maillard F."/>
            <person name="Morin E."/>
            <person name="Murat C."/>
            <person name="Nolan M."/>
            <person name="Ohm R."/>
            <person name="Pangilinan J."/>
            <person name="Pereira M."/>
            <person name="Perotto S."/>
            <person name="Peter M."/>
            <person name="Riley R."/>
            <person name="Sitrit Y."/>
            <person name="Stielow B."/>
            <person name="Szollosi G."/>
            <person name="Zifcakova L."/>
            <person name="Stursova M."/>
            <person name="Spatafora J.W."/>
            <person name="Tedersoo L."/>
            <person name="Vaario L.-M."/>
            <person name="Yamada A."/>
            <person name="Yan M."/>
            <person name="Wang P."/>
            <person name="Xu J."/>
            <person name="Bruns T."/>
            <person name="Baldrian P."/>
            <person name="Vilgalys R."/>
            <person name="Henrissat B."/>
            <person name="Grigoriev I.V."/>
            <person name="Hibbett D."/>
            <person name="Nagy L.G."/>
            <person name="Martin F.M."/>
        </authorList>
    </citation>
    <scope>NUCLEOTIDE SEQUENCE</scope>
    <source>
        <strain evidence="2">Prilba</strain>
    </source>
</reference>
<evidence type="ECO:0000313" key="2">
    <source>
        <dbReference type="EMBL" id="KAF8484821.1"/>
    </source>
</evidence>
<proteinExistence type="predicted"/>
<evidence type="ECO:0000256" key="1">
    <source>
        <dbReference type="SAM" id="MobiDB-lite"/>
    </source>
</evidence>